<dbReference type="Pfam" id="PF07647">
    <property type="entry name" value="SAM_2"/>
    <property type="match status" value="1"/>
</dbReference>
<feature type="region of interest" description="Disordered" evidence="1">
    <location>
        <begin position="1"/>
        <end position="24"/>
    </location>
</feature>
<dbReference type="AlphaFoldDB" id="A0A1B0CEH4"/>
<keyword evidence="4" id="KW-1185">Reference proteome</keyword>
<dbReference type="InterPro" id="IPR013761">
    <property type="entry name" value="SAM/pointed_sf"/>
</dbReference>
<dbReference type="PANTHER" id="PTHR20843">
    <property type="entry name" value="STERILE ALPHA MOTIF DOMAIN CONTAINING PROTEIN 10"/>
    <property type="match status" value="1"/>
</dbReference>
<dbReference type="Proteomes" id="UP000092461">
    <property type="component" value="Unassembled WGS sequence"/>
</dbReference>
<dbReference type="PANTHER" id="PTHR20843:SF0">
    <property type="entry name" value="PROTEIN AVEUGLE"/>
    <property type="match status" value="1"/>
</dbReference>
<reference evidence="3" key="1">
    <citation type="submission" date="2020-05" db="UniProtKB">
        <authorList>
            <consortium name="EnsemblMetazoa"/>
        </authorList>
    </citation>
    <scope>IDENTIFICATION</scope>
    <source>
        <strain evidence="3">Jacobina</strain>
    </source>
</reference>
<dbReference type="SUPFAM" id="SSF47769">
    <property type="entry name" value="SAM/Pointed domain"/>
    <property type="match status" value="1"/>
</dbReference>
<protein>
    <recommendedName>
        <fullName evidence="2">SAM domain-containing protein</fullName>
    </recommendedName>
</protein>
<evidence type="ECO:0000259" key="2">
    <source>
        <dbReference type="PROSITE" id="PS50105"/>
    </source>
</evidence>
<dbReference type="Gene3D" id="1.10.150.50">
    <property type="entry name" value="Transcription Factor, Ets-1"/>
    <property type="match status" value="1"/>
</dbReference>
<dbReference type="VEuPathDB" id="VectorBase:LLOJ002744"/>
<dbReference type="SMART" id="SM00454">
    <property type="entry name" value="SAM"/>
    <property type="match status" value="1"/>
</dbReference>
<dbReference type="VEuPathDB" id="VectorBase:LLONM1_005818"/>
<evidence type="ECO:0000313" key="4">
    <source>
        <dbReference type="Proteomes" id="UP000092461"/>
    </source>
</evidence>
<dbReference type="GO" id="GO:0009898">
    <property type="term" value="C:cytoplasmic side of plasma membrane"/>
    <property type="evidence" value="ECO:0007669"/>
    <property type="project" value="TreeGrafter"/>
</dbReference>
<dbReference type="GO" id="GO:0007169">
    <property type="term" value="P:cell surface receptor protein tyrosine kinase signaling pathway"/>
    <property type="evidence" value="ECO:0007669"/>
    <property type="project" value="TreeGrafter"/>
</dbReference>
<sequence length="104" mass="12236">MVTEPVANTTKSKATSRKRPTPVHSWTNADVQKWYRRCGNNPLYADLFVKHEITGLTLLRMSDHSLLRMGIENNRDREAIWREILKQKLKADIMEIRDLERMAE</sequence>
<feature type="compositionally biased region" description="Polar residues" evidence="1">
    <location>
        <begin position="1"/>
        <end position="13"/>
    </location>
</feature>
<dbReference type="EnsemblMetazoa" id="LLOJ002744-RA">
    <property type="protein sequence ID" value="LLOJ002744-PA"/>
    <property type="gene ID" value="LLOJ002744"/>
</dbReference>
<dbReference type="EMBL" id="AJWK01008871">
    <property type="status" value="NOT_ANNOTATED_CDS"/>
    <property type="molecule type" value="Genomic_DNA"/>
</dbReference>
<evidence type="ECO:0000256" key="1">
    <source>
        <dbReference type="SAM" id="MobiDB-lite"/>
    </source>
</evidence>
<evidence type="ECO:0000313" key="3">
    <source>
        <dbReference type="EnsemblMetazoa" id="LLOJ002744-PA"/>
    </source>
</evidence>
<proteinExistence type="predicted"/>
<name>A0A1B0CEH4_LUTLO</name>
<dbReference type="PROSITE" id="PS50105">
    <property type="entry name" value="SAM_DOMAIN"/>
    <property type="match status" value="1"/>
</dbReference>
<accession>A0A1B0CEH4</accession>
<feature type="domain" description="SAM" evidence="2">
    <location>
        <begin position="26"/>
        <end position="90"/>
    </location>
</feature>
<organism evidence="3 4">
    <name type="scientific">Lutzomyia longipalpis</name>
    <name type="common">Sand fly</name>
    <dbReference type="NCBI Taxonomy" id="7200"/>
    <lineage>
        <taxon>Eukaryota</taxon>
        <taxon>Metazoa</taxon>
        <taxon>Ecdysozoa</taxon>
        <taxon>Arthropoda</taxon>
        <taxon>Hexapoda</taxon>
        <taxon>Insecta</taxon>
        <taxon>Pterygota</taxon>
        <taxon>Neoptera</taxon>
        <taxon>Endopterygota</taxon>
        <taxon>Diptera</taxon>
        <taxon>Nematocera</taxon>
        <taxon>Psychodoidea</taxon>
        <taxon>Psychodidae</taxon>
        <taxon>Lutzomyia</taxon>
        <taxon>Lutzomyia</taxon>
    </lineage>
</organism>
<dbReference type="InterPro" id="IPR001660">
    <property type="entry name" value="SAM"/>
</dbReference>
<dbReference type="InterPro" id="IPR052268">
    <property type="entry name" value="SAM_domain-containing_protein"/>
</dbReference>